<comment type="caution">
    <text evidence="1">The sequence shown here is derived from an EMBL/GenBank/DDBJ whole genome shotgun (WGS) entry which is preliminary data.</text>
</comment>
<evidence type="ECO:0000313" key="1">
    <source>
        <dbReference type="EMBL" id="CAI2361944.1"/>
    </source>
</evidence>
<dbReference type="AlphaFoldDB" id="A0AAD1U7Y3"/>
<gene>
    <name evidence="1" type="ORF">ECRASSUSDP1_LOCUS3260</name>
</gene>
<dbReference type="Proteomes" id="UP001295684">
    <property type="component" value="Unassembled WGS sequence"/>
</dbReference>
<accession>A0AAD1U7Y3</accession>
<reference evidence="1" key="1">
    <citation type="submission" date="2023-07" db="EMBL/GenBank/DDBJ databases">
        <authorList>
            <consortium name="AG Swart"/>
            <person name="Singh M."/>
            <person name="Singh A."/>
            <person name="Seah K."/>
            <person name="Emmerich C."/>
        </authorList>
    </citation>
    <scope>NUCLEOTIDE SEQUENCE</scope>
    <source>
        <strain evidence="1">DP1</strain>
    </source>
</reference>
<sequence length="480" mass="55796">MKLAEGVKYFGKYLKGLDFDLHKEGEIDSPLFCAKDPLKGFNPCVYKYWKYEVAITKQGRNQIGNIVEIIDKLYDETTEEVMSEKGCLRIADLVLECLDKEPPQSTAINVSSTNLDAEFLLSKLLELEFPTFLLKDFSAYWSLSEEFTTEVFVCYLKYLVIAALKECKVAPSFWIDQFWHQHITHTKHYRDTCLLVKDIVESEMPHLEIKPKSFVAHLPGDGSPEQTEIVRKLEKQTEIYYLEYFGDDASMNPIIGFQLDYDLQVDPVMSINILGLVVSRYLRIDQNLPSNALKESMQAVREMNINKLDKLKLDKTRKKKLKELVAFDNSTEEEFKRIELRHCSYRPAKLTGFIDKFKNIFTKRKPPPKAPRTYSGWRTNYPIEAFDWYPKLVLKNQSYSFLNELPVFSPKGLITLDFNKKKGDESLSLRSWCLEGFGVDCTLPNFADAIQSSLDLYEYGSIEKAHLYFRNTVEDIWFKD</sequence>
<dbReference type="EMBL" id="CAMPGE010003120">
    <property type="protein sequence ID" value="CAI2361944.1"/>
    <property type="molecule type" value="Genomic_DNA"/>
</dbReference>
<proteinExistence type="predicted"/>
<evidence type="ECO:0000313" key="2">
    <source>
        <dbReference type="Proteomes" id="UP001295684"/>
    </source>
</evidence>
<keyword evidence="2" id="KW-1185">Reference proteome</keyword>
<organism evidence="1 2">
    <name type="scientific">Euplotes crassus</name>
    <dbReference type="NCBI Taxonomy" id="5936"/>
    <lineage>
        <taxon>Eukaryota</taxon>
        <taxon>Sar</taxon>
        <taxon>Alveolata</taxon>
        <taxon>Ciliophora</taxon>
        <taxon>Intramacronucleata</taxon>
        <taxon>Spirotrichea</taxon>
        <taxon>Hypotrichia</taxon>
        <taxon>Euplotida</taxon>
        <taxon>Euplotidae</taxon>
        <taxon>Moneuplotes</taxon>
    </lineage>
</organism>
<protein>
    <submittedName>
        <fullName evidence="1">Uncharacterized protein</fullName>
    </submittedName>
</protein>
<name>A0AAD1U7Y3_EUPCR</name>